<name>A0A5E7D6G0_PSEFL</name>
<organism evidence="1 2">
    <name type="scientific">Pseudomonas fluorescens</name>
    <dbReference type="NCBI Taxonomy" id="294"/>
    <lineage>
        <taxon>Bacteria</taxon>
        <taxon>Pseudomonadati</taxon>
        <taxon>Pseudomonadota</taxon>
        <taxon>Gammaproteobacteria</taxon>
        <taxon>Pseudomonadales</taxon>
        <taxon>Pseudomonadaceae</taxon>
        <taxon>Pseudomonas</taxon>
    </lineage>
</organism>
<reference evidence="1 2" key="1">
    <citation type="submission" date="2019-09" db="EMBL/GenBank/DDBJ databases">
        <authorList>
            <person name="Chandra G."/>
            <person name="Truman W A."/>
        </authorList>
    </citation>
    <scope>NUCLEOTIDE SEQUENCE [LARGE SCALE GENOMIC DNA]</scope>
    <source>
        <strain evidence="1">PS710</strain>
    </source>
</reference>
<dbReference type="RefSeq" id="WP_412072244.1">
    <property type="nucleotide sequence ID" value="NZ_CABVHW010000009.1"/>
</dbReference>
<proteinExistence type="predicted"/>
<sequence length="82" mass="9446">MTHDELRKLESGMEENDDTVYCDIQMPVAQGRELLDLINKLRESKAYPSLDTVFKHMQYELSTSIDIVENPPSWGSRGPTHH</sequence>
<dbReference type="AlphaFoldDB" id="A0A5E7D6G0"/>
<evidence type="ECO:0000313" key="1">
    <source>
        <dbReference type="EMBL" id="VVO07375.1"/>
    </source>
</evidence>
<dbReference type="EMBL" id="CABVHW010000009">
    <property type="protein sequence ID" value="VVO07375.1"/>
    <property type="molecule type" value="Genomic_DNA"/>
</dbReference>
<protein>
    <submittedName>
        <fullName evidence="1">Uncharacterized protein</fullName>
    </submittedName>
</protein>
<dbReference type="Proteomes" id="UP000381093">
    <property type="component" value="Unassembled WGS sequence"/>
</dbReference>
<evidence type="ECO:0000313" key="2">
    <source>
        <dbReference type="Proteomes" id="UP000381093"/>
    </source>
</evidence>
<accession>A0A5E7D6G0</accession>
<gene>
    <name evidence="1" type="ORF">PS710_03169</name>
</gene>